<dbReference type="EMBL" id="CAADFV010000043">
    <property type="protein sequence ID" value="VFK56847.1"/>
    <property type="molecule type" value="Genomic_DNA"/>
</dbReference>
<sequence length="89" mass="10383">MVEPLRRGDPDYFFAYPEDHSRQSVEWVNGEFDRHAHNPAFNVVFVYLQEEGTLDMKSCLFKISGRKKSIIQYASTSYVHVFQAHLAKT</sequence>
<protein>
    <submittedName>
        <fullName evidence="1">Uncharacterized protein</fullName>
    </submittedName>
</protein>
<dbReference type="EMBL" id="CAADFY010000046">
    <property type="protein sequence ID" value="VFK54570.1"/>
    <property type="molecule type" value="Genomic_DNA"/>
</dbReference>
<accession>A0A450ZLE2</accession>
<gene>
    <name evidence="2" type="ORF">BECKTUN1418E_GA0071001_104318</name>
    <name evidence="1" type="ORF">BECKTUN1418F_GA0071002_104618</name>
</gene>
<evidence type="ECO:0000313" key="1">
    <source>
        <dbReference type="EMBL" id="VFK54570.1"/>
    </source>
</evidence>
<proteinExistence type="predicted"/>
<reference evidence="1" key="1">
    <citation type="submission" date="2019-02" db="EMBL/GenBank/DDBJ databases">
        <authorList>
            <person name="Gruber-Vodicka R. H."/>
            <person name="Seah K. B. B."/>
        </authorList>
    </citation>
    <scope>NUCLEOTIDE SEQUENCE</scope>
    <source>
        <strain evidence="2">BECK_BY2</strain>
        <strain evidence="1">BECK_BY3</strain>
    </source>
</reference>
<evidence type="ECO:0000313" key="2">
    <source>
        <dbReference type="EMBL" id="VFK56847.1"/>
    </source>
</evidence>
<dbReference type="AlphaFoldDB" id="A0A450ZLE2"/>
<organism evidence="1">
    <name type="scientific">Candidatus Kentrum sp. TUN</name>
    <dbReference type="NCBI Taxonomy" id="2126343"/>
    <lineage>
        <taxon>Bacteria</taxon>
        <taxon>Pseudomonadati</taxon>
        <taxon>Pseudomonadota</taxon>
        <taxon>Gammaproteobacteria</taxon>
        <taxon>Candidatus Kentrum</taxon>
    </lineage>
</organism>
<name>A0A450ZLE2_9GAMM</name>